<evidence type="ECO:0000256" key="1">
    <source>
        <dbReference type="ARBA" id="ARBA00004123"/>
    </source>
</evidence>
<keyword evidence="7" id="KW-0963">Cytoplasm</keyword>
<evidence type="ECO:0000256" key="8">
    <source>
        <dbReference type="ARBA" id="ARBA00022618"/>
    </source>
</evidence>
<dbReference type="GO" id="GO:0044732">
    <property type="term" value="C:mitotic spindle pole body"/>
    <property type="evidence" value="ECO:0007669"/>
    <property type="project" value="TreeGrafter"/>
</dbReference>
<dbReference type="PANTHER" id="PTHR28200:SF1">
    <property type="entry name" value="DASH COMPLEX SUBUNIT ASK1"/>
    <property type="match status" value="1"/>
</dbReference>
<dbReference type="PANTHER" id="PTHR28200">
    <property type="entry name" value="DASH COMPLEX SUBUNIT ASK1"/>
    <property type="match status" value="1"/>
</dbReference>
<accession>A0A9N9GQX4</accession>
<evidence type="ECO:0000256" key="4">
    <source>
        <dbReference type="ARBA" id="ARBA00010731"/>
    </source>
</evidence>
<name>A0A9N9GQX4_9GLOM</name>
<keyword evidence="12" id="KW-0206">Cytoskeleton</keyword>
<dbReference type="GO" id="GO:0042729">
    <property type="term" value="C:DASH complex"/>
    <property type="evidence" value="ECO:0007669"/>
    <property type="project" value="InterPro"/>
</dbReference>
<evidence type="ECO:0000313" key="17">
    <source>
        <dbReference type="EMBL" id="CAG8619633.1"/>
    </source>
</evidence>
<evidence type="ECO:0000256" key="6">
    <source>
        <dbReference type="ARBA" id="ARBA00022454"/>
    </source>
</evidence>
<dbReference type="AlphaFoldDB" id="A0A9N9GQX4"/>
<dbReference type="GO" id="GO:0008608">
    <property type="term" value="P:attachment of spindle microtubules to kinetochore"/>
    <property type="evidence" value="ECO:0007669"/>
    <property type="project" value="InterPro"/>
</dbReference>
<keyword evidence="9" id="KW-0493">Microtubule</keyword>
<dbReference type="Proteomes" id="UP000789759">
    <property type="component" value="Unassembled WGS sequence"/>
</dbReference>
<evidence type="ECO:0000256" key="10">
    <source>
        <dbReference type="ARBA" id="ARBA00022776"/>
    </source>
</evidence>
<feature type="compositionally biased region" description="Low complexity" evidence="16">
    <location>
        <begin position="101"/>
        <end position="113"/>
    </location>
</feature>
<comment type="caution">
    <text evidence="17">The sequence shown here is derived from an EMBL/GenBank/DDBJ whole genome shotgun (WGS) entry which is preliminary data.</text>
</comment>
<dbReference type="Pfam" id="PF08655">
    <property type="entry name" value="DASH_Ask1"/>
    <property type="match status" value="1"/>
</dbReference>
<evidence type="ECO:0000313" key="18">
    <source>
        <dbReference type="Proteomes" id="UP000789759"/>
    </source>
</evidence>
<comment type="similarity">
    <text evidence="4">Belongs to the DASH complex ASK1 family.</text>
</comment>
<evidence type="ECO:0000256" key="5">
    <source>
        <dbReference type="ARBA" id="ARBA00014520"/>
    </source>
</evidence>
<evidence type="ECO:0000256" key="14">
    <source>
        <dbReference type="ARBA" id="ARBA00023306"/>
    </source>
</evidence>
<protein>
    <recommendedName>
        <fullName evidence="5">DASH complex subunit ASK1</fullName>
    </recommendedName>
</protein>
<gene>
    <name evidence="17" type="ORF">CPELLU_LOCUS7853</name>
</gene>
<dbReference type="InterPro" id="IPR013964">
    <property type="entry name" value="DASH_Ask1"/>
</dbReference>
<evidence type="ECO:0000256" key="16">
    <source>
        <dbReference type="SAM" id="MobiDB-lite"/>
    </source>
</evidence>
<evidence type="ECO:0000256" key="13">
    <source>
        <dbReference type="ARBA" id="ARBA00023242"/>
    </source>
</evidence>
<comment type="subcellular location">
    <subcellularLocation>
        <location evidence="3">Chromosome</location>
        <location evidence="3">Centromere</location>
        <location evidence="3">Kinetochore</location>
    </subcellularLocation>
    <subcellularLocation>
        <location evidence="2">Cytoplasm</location>
        <location evidence="2">Cytoskeleton</location>
        <location evidence="2">Spindle</location>
    </subcellularLocation>
    <subcellularLocation>
        <location evidence="1">Nucleus</location>
    </subcellularLocation>
</comment>
<feature type="region of interest" description="Disordered" evidence="16">
    <location>
        <begin position="183"/>
        <end position="207"/>
    </location>
</feature>
<reference evidence="17" key="1">
    <citation type="submission" date="2021-06" db="EMBL/GenBank/DDBJ databases">
        <authorList>
            <person name="Kallberg Y."/>
            <person name="Tangrot J."/>
            <person name="Rosling A."/>
        </authorList>
    </citation>
    <scope>NUCLEOTIDE SEQUENCE</scope>
    <source>
        <strain evidence="17">FL966</strain>
    </source>
</reference>
<dbReference type="GO" id="GO:0051301">
    <property type="term" value="P:cell division"/>
    <property type="evidence" value="ECO:0007669"/>
    <property type="project" value="UniProtKB-KW"/>
</dbReference>
<keyword evidence="14" id="KW-0131">Cell cycle</keyword>
<evidence type="ECO:0000256" key="11">
    <source>
        <dbReference type="ARBA" id="ARBA00022838"/>
    </source>
</evidence>
<feature type="region of interest" description="Disordered" evidence="16">
    <location>
        <begin position="75"/>
        <end position="125"/>
    </location>
</feature>
<keyword evidence="8" id="KW-0132">Cell division</keyword>
<evidence type="ECO:0000256" key="15">
    <source>
        <dbReference type="ARBA" id="ARBA00023328"/>
    </source>
</evidence>
<keyword evidence="18" id="KW-1185">Reference proteome</keyword>
<keyword evidence="10" id="KW-0498">Mitosis</keyword>
<feature type="compositionally biased region" description="Polar residues" evidence="16">
    <location>
        <begin position="114"/>
        <end position="123"/>
    </location>
</feature>
<proteinExistence type="inferred from homology"/>
<organism evidence="17 18">
    <name type="scientific">Cetraspora pellucida</name>
    <dbReference type="NCBI Taxonomy" id="1433469"/>
    <lineage>
        <taxon>Eukaryota</taxon>
        <taxon>Fungi</taxon>
        <taxon>Fungi incertae sedis</taxon>
        <taxon>Mucoromycota</taxon>
        <taxon>Glomeromycotina</taxon>
        <taxon>Glomeromycetes</taxon>
        <taxon>Diversisporales</taxon>
        <taxon>Gigasporaceae</taxon>
        <taxon>Cetraspora</taxon>
    </lineage>
</organism>
<dbReference type="GO" id="GO:0005874">
    <property type="term" value="C:microtubule"/>
    <property type="evidence" value="ECO:0007669"/>
    <property type="project" value="UniProtKB-KW"/>
</dbReference>
<keyword evidence="13" id="KW-0539">Nucleus</keyword>
<dbReference type="OrthoDB" id="5573898at2759"/>
<keyword evidence="15" id="KW-0137">Centromere</keyword>
<keyword evidence="11" id="KW-0995">Kinetochore</keyword>
<evidence type="ECO:0000256" key="9">
    <source>
        <dbReference type="ARBA" id="ARBA00022701"/>
    </source>
</evidence>
<evidence type="ECO:0000256" key="7">
    <source>
        <dbReference type="ARBA" id="ARBA00022490"/>
    </source>
</evidence>
<evidence type="ECO:0000256" key="2">
    <source>
        <dbReference type="ARBA" id="ARBA00004186"/>
    </source>
</evidence>
<dbReference type="EMBL" id="CAJVQA010005390">
    <property type="protein sequence ID" value="CAG8619633.1"/>
    <property type="molecule type" value="Genomic_DNA"/>
</dbReference>
<feature type="region of interest" description="Disordered" evidence="16">
    <location>
        <begin position="236"/>
        <end position="265"/>
    </location>
</feature>
<evidence type="ECO:0000256" key="12">
    <source>
        <dbReference type="ARBA" id="ARBA00023212"/>
    </source>
</evidence>
<dbReference type="GO" id="GO:0072686">
    <property type="term" value="C:mitotic spindle"/>
    <property type="evidence" value="ECO:0007669"/>
    <property type="project" value="InterPro"/>
</dbReference>
<sequence length="424" mass="47207">MTFSSVNDLTARLEKLEQNITLTLQEIDNNFSRCQHKVSTRILPQISRFAEISEDIWENSKLWWSFFESLDLSSSNDNSSPPSMEDFDSSNEKKKCDEVLSNATNRSSNNNSSPPSMETFDNSNNKKKCDEILSNATNNSKTTNSSIYPPSAKYLSISSTPLQDPPMLEHKLLQSLAWGEKIPKKKGSGDLSHGTSSTYISMPALPPSDCRPNTLIERVMQRQQMLARQTPLRPIIENNPYKGANSRPASYFPGGPPSSRGTDSDFAEFSPPVTIQFSVAPSKLLKTPAKEAAKIIVDDLISILSPVPPTPVSVDEDGYCTVKSKTFSNVLDSKILPSFHLASSPSVRGKQSIPKYEPQIGTLNLQDIMGLEVNNYENNFKDEILCNDEQDDENEDDGLREDDTFFNCKAAILARQQLEFRTGL</sequence>
<evidence type="ECO:0000256" key="3">
    <source>
        <dbReference type="ARBA" id="ARBA00004629"/>
    </source>
</evidence>
<keyword evidence="6" id="KW-0158">Chromosome</keyword>